<accession>A0A2G8KYA3</accession>
<feature type="compositionally biased region" description="Polar residues" evidence="1">
    <location>
        <begin position="219"/>
        <end position="229"/>
    </location>
</feature>
<evidence type="ECO:0000256" key="1">
    <source>
        <dbReference type="SAM" id="MobiDB-lite"/>
    </source>
</evidence>
<evidence type="ECO:0000313" key="2">
    <source>
        <dbReference type="EMBL" id="PIK52987.1"/>
    </source>
</evidence>
<feature type="region of interest" description="Disordered" evidence="1">
    <location>
        <begin position="1"/>
        <end position="53"/>
    </location>
</feature>
<protein>
    <submittedName>
        <fullName evidence="2">Uncharacterized protein</fullName>
    </submittedName>
</protein>
<feature type="compositionally biased region" description="Basic and acidic residues" evidence="1">
    <location>
        <begin position="90"/>
        <end position="102"/>
    </location>
</feature>
<comment type="caution">
    <text evidence="2">The sequence shown here is derived from an EMBL/GenBank/DDBJ whole genome shotgun (WGS) entry which is preliminary data.</text>
</comment>
<proteinExistence type="predicted"/>
<keyword evidence="3" id="KW-1185">Reference proteome</keyword>
<evidence type="ECO:0000313" key="3">
    <source>
        <dbReference type="Proteomes" id="UP000230750"/>
    </source>
</evidence>
<reference evidence="2 3" key="1">
    <citation type="journal article" date="2017" name="PLoS Biol.">
        <title>The sea cucumber genome provides insights into morphological evolution and visceral regeneration.</title>
        <authorList>
            <person name="Zhang X."/>
            <person name="Sun L."/>
            <person name="Yuan J."/>
            <person name="Sun Y."/>
            <person name="Gao Y."/>
            <person name="Zhang L."/>
            <person name="Li S."/>
            <person name="Dai H."/>
            <person name="Hamel J.F."/>
            <person name="Liu C."/>
            <person name="Yu Y."/>
            <person name="Liu S."/>
            <person name="Lin W."/>
            <person name="Guo K."/>
            <person name="Jin S."/>
            <person name="Xu P."/>
            <person name="Storey K.B."/>
            <person name="Huan P."/>
            <person name="Zhang T."/>
            <person name="Zhou Y."/>
            <person name="Zhang J."/>
            <person name="Lin C."/>
            <person name="Li X."/>
            <person name="Xing L."/>
            <person name="Huo D."/>
            <person name="Sun M."/>
            <person name="Wang L."/>
            <person name="Mercier A."/>
            <person name="Li F."/>
            <person name="Yang H."/>
            <person name="Xiang J."/>
        </authorList>
    </citation>
    <scope>NUCLEOTIDE SEQUENCE [LARGE SCALE GENOMIC DNA]</scope>
    <source>
        <strain evidence="2">Shaxun</strain>
        <tissue evidence="2">Muscle</tissue>
    </source>
</reference>
<feature type="region of interest" description="Disordered" evidence="1">
    <location>
        <begin position="215"/>
        <end position="234"/>
    </location>
</feature>
<feature type="compositionally biased region" description="Basic and acidic residues" evidence="1">
    <location>
        <begin position="33"/>
        <end position="49"/>
    </location>
</feature>
<organism evidence="2 3">
    <name type="scientific">Stichopus japonicus</name>
    <name type="common">Sea cucumber</name>
    <dbReference type="NCBI Taxonomy" id="307972"/>
    <lineage>
        <taxon>Eukaryota</taxon>
        <taxon>Metazoa</taxon>
        <taxon>Echinodermata</taxon>
        <taxon>Eleutherozoa</taxon>
        <taxon>Echinozoa</taxon>
        <taxon>Holothuroidea</taxon>
        <taxon>Aspidochirotacea</taxon>
        <taxon>Aspidochirotida</taxon>
        <taxon>Stichopodidae</taxon>
        <taxon>Apostichopus</taxon>
    </lineage>
</organism>
<dbReference type="Proteomes" id="UP000230750">
    <property type="component" value="Unassembled WGS sequence"/>
</dbReference>
<name>A0A2G8KYA3_STIJA</name>
<feature type="region of interest" description="Disordered" evidence="1">
    <location>
        <begin position="83"/>
        <end position="108"/>
    </location>
</feature>
<sequence>MMSSDCRTISSRSTAYPPRSIDRRSFKQSRAMKCKEPKRQEGQQRRSFRDCPVPDCPSVLLPRIDKHLQQVHNYKTSSAEYHQLLSAAPDSKKETEEGGKKEEEEEDFLVEMEDTPKDILDIYDVVMPANRADEMMTRCTEEAKLQLPVSHDSYRNSSPPNTSSLMSRHSIVLFRCFGIQFRYHPSGEEKKVPEHPDGSHAAERRTPWLCHHRSHAGRVSSSQTENQQKLGHRCSQPQKVIHLLTRHRSPLTHPLPALHRVPS</sequence>
<dbReference type="AlphaFoldDB" id="A0A2G8KYA3"/>
<gene>
    <name evidence="2" type="ORF">BSL78_10141</name>
</gene>
<feature type="compositionally biased region" description="Polar residues" evidence="1">
    <location>
        <begin position="1"/>
        <end position="14"/>
    </location>
</feature>
<dbReference type="EMBL" id="MRZV01000307">
    <property type="protein sequence ID" value="PIK52987.1"/>
    <property type="molecule type" value="Genomic_DNA"/>
</dbReference>